<dbReference type="EMBL" id="LN679164">
    <property type="protein sequence ID" value="CEL62269.1"/>
    <property type="molecule type" value="Genomic_DNA"/>
</dbReference>
<dbReference type="GO" id="GO:0006004">
    <property type="term" value="P:fucose metabolic process"/>
    <property type="evidence" value="ECO:0007669"/>
    <property type="project" value="UniProtKB-KW"/>
</dbReference>
<dbReference type="InterPro" id="IPR019378">
    <property type="entry name" value="GDP-Fuc_O-FucTrfase"/>
</dbReference>
<dbReference type="OrthoDB" id="2559662at2759"/>
<gene>
    <name evidence="4" type="ORF">RSOLAG1IB_10333</name>
</gene>
<dbReference type="Pfam" id="PF10250">
    <property type="entry name" value="O-FucT"/>
    <property type="match status" value="1"/>
</dbReference>
<accession>A0A0B7FZH7</accession>
<protein>
    <submittedName>
        <fullName evidence="4">Uncharacterized protein</fullName>
    </submittedName>
</protein>
<organism evidence="4 5">
    <name type="scientific">Thanatephorus cucumeris (strain AG1-IB / isolate 7/3/14)</name>
    <name type="common">Lettuce bottom rot fungus</name>
    <name type="synonym">Rhizoctonia solani</name>
    <dbReference type="NCBI Taxonomy" id="1108050"/>
    <lineage>
        <taxon>Eukaryota</taxon>
        <taxon>Fungi</taxon>
        <taxon>Dikarya</taxon>
        <taxon>Basidiomycota</taxon>
        <taxon>Agaricomycotina</taxon>
        <taxon>Agaricomycetes</taxon>
        <taxon>Cantharellales</taxon>
        <taxon>Ceratobasidiaceae</taxon>
        <taxon>Rhizoctonia</taxon>
        <taxon>Rhizoctonia solani AG-1</taxon>
    </lineage>
</organism>
<dbReference type="Gene3D" id="3.40.50.11350">
    <property type="match status" value="1"/>
</dbReference>
<evidence type="ECO:0000313" key="5">
    <source>
        <dbReference type="Proteomes" id="UP000059188"/>
    </source>
</evidence>
<dbReference type="AlphaFoldDB" id="A0A0B7FZH7"/>
<keyword evidence="2" id="KW-0294">Fucose metabolism</keyword>
<keyword evidence="1" id="KW-0808">Transferase</keyword>
<keyword evidence="3" id="KW-0119">Carbohydrate metabolism</keyword>
<evidence type="ECO:0000256" key="3">
    <source>
        <dbReference type="ARBA" id="ARBA00023277"/>
    </source>
</evidence>
<dbReference type="STRING" id="1108050.A0A0B7FZH7"/>
<evidence type="ECO:0000256" key="2">
    <source>
        <dbReference type="ARBA" id="ARBA00023253"/>
    </source>
</evidence>
<name>A0A0B7FZH7_THACB</name>
<reference evidence="4 5" key="1">
    <citation type="submission" date="2014-11" db="EMBL/GenBank/DDBJ databases">
        <authorList>
            <person name="Wibberg Daniel"/>
        </authorList>
    </citation>
    <scope>NUCLEOTIDE SEQUENCE [LARGE SCALE GENOMIC DNA]</scope>
    <source>
        <strain evidence="4">Rhizoctonia solani AG1-IB 7/3/14</strain>
    </source>
</reference>
<dbReference type="CDD" id="cd11296">
    <property type="entry name" value="O-FucT_like"/>
    <property type="match status" value="1"/>
</dbReference>
<proteinExistence type="predicted"/>
<evidence type="ECO:0000313" key="4">
    <source>
        <dbReference type="EMBL" id="CEL62269.1"/>
    </source>
</evidence>
<dbReference type="GO" id="GO:0016740">
    <property type="term" value="F:transferase activity"/>
    <property type="evidence" value="ECO:0007669"/>
    <property type="project" value="UniProtKB-KW"/>
</dbReference>
<dbReference type="Proteomes" id="UP000059188">
    <property type="component" value="Unassembled WGS sequence"/>
</dbReference>
<sequence length="259" mass="29514">MPERCIELKGTQVFDFYLIGSTRILSLWETFKTHPTVRLLEDSEAVKNAIRQNMGKLQTVEGAQRPYIPKASGVIKGLLGIHIRRGDFRGELGKDNGHCFNLGRWGSTFSGWNQLSQLHDKYDSPSREGVEGGQYSPEIKEYYLKRCLPTVDQVISRIREIQKGNQAHLSHIFIANNAEDEYLSDLRKKLVVNGWEANKIITSQDLELNWQATSVNNVVDMAILTRAEVFIGNGWSSMTSNIVMRRLTTDQTPETTRLW</sequence>
<evidence type="ECO:0000256" key="1">
    <source>
        <dbReference type="ARBA" id="ARBA00022679"/>
    </source>
</evidence>
<keyword evidence="5" id="KW-1185">Reference proteome</keyword>